<comment type="caution">
    <text evidence="1">The sequence shown here is derived from an EMBL/GenBank/DDBJ whole genome shotgun (WGS) entry which is preliminary data.</text>
</comment>
<protein>
    <submittedName>
        <fullName evidence="1">Uncharacterized protein</fullName>
    </submittedName>
</protein>
<organism evidence="1 2">
    <name type="scientific">Flaviaesturariibacter amylovorans</name>
    <dbReference type="NCBI Taxonomy" id="1084520"/>
    <lineage>
        <taxon>Bacteria</taxon>
        <taxon>Pseudomonadati</taxon>
        <taxon>Bacteroidota</taxon>
        <taxon>Chitinophagia</taxon>
        <taxon>Chitinophagales</taxon>
        <taxon>Chitinophagaceae</taxon>
        <taxon>Flaviaestuariibacter</taxon>
    </lineage>
</organism>
<name>A0ABP8GQZ0_9BACT</name>
<proteinExistence type="predicted"/>
<dbReference type="EMBL" id="BAABGY010000007">
    <property type="protein sequence ID" value="GAA4328419.1"/>
    <property type="molecule type" value="Genomic_DNA"/>
</dbReference>
<gene>
    <name evidence="1" type="ORF">GCM10023184_18290</name>
</gene>
<dbReference type="Proteomes" id="UP001501725">
    <property type="component" value="Unassembled WGS sequence"/>
</dbReference>
<accession>A0ABP8GQZ0</accession>
<dbReference type="RefSeq" id="WP_345255262.1">
    <property type="nucleotide sequence ID" value="NZ_BAABGY010000007.1"/>
</dbReference>
<sequence length="252" mass="29054">MQKEIPLLFSTSMVQATKDGRKTKTRRTRGLEEVNANPDNVEFVRFQEYPDGSLRAIFQQVIGDEYGSVRCPYGKPGDLLYVREEHYAYGKWVYDGVTKKTGKLRKKFVSSGEGAYDPYSDYYCFEKFVTGLGKRFELPVEPAGSMLEGWYKRNSLFMPKEAARIWLEVTDVRVERLQDISEADAEAEGIELVEHNCFRNYNAADPYQYLEDPTGSFRSLWQSINGPESWDANPWVWRISFKVLSTTGKPNI</sequence>
<keyword evidence="2" id="KW-1185">Reference proteome</keyword>
<evidence type="ECO:0000313" key="2">
    <source>
        <dbReference type="Proteomes" id="UP001501725"/>
    </source>
</evidence>
<reference evidence="2" key="1">
    <citation type="journal article" date="2019" name="Int. J. Syst. Evol. Microbiol.">
        <title>The Global Catalogue of Microorganisms (GCM) 10K type strain sequencing project: providing services to taxonomists for standard genome sequencing and annotation.</title>
        <authorList>
            <consortium name="The Broad Institute Genomics Platform"/>
            <consortium name="The Broad Institute Genome Sequencing Center for Infectious Disease"/>
            <person name="Wu L."/>
            <person name="Ma J."/>
        </authorList>
    </citation>
    <scope>NUCLEOTIDE SEQUENCE [LARGE SCALE GENOMIC DNA]</scope>
    <source>
        <strain evidence="2">JCM 17919</strain>
    </source>
</reference>
<evidence type="ECO:0000313" key="1">
    <source>
        <dbReference type="EMBL" id="GAA4328419.1"/>
    </source>
</evidence>